<dbReference type="HOGENOM" id="CLU_1885453_0_0_1"/>
<name>G2XVF7_BOTF4</name>
<sequence>MAADVRLPYRSLASKHFPHSHPPPTTYAYATYRSTFLSPSLVHTSLLARLGDVQKLSPGPEHPRSKTKYCHWFTRGCAPPFPRACYLAESGYAVFPNRLFRVIAGTIIPIALSILGQWASLQSSRPLKSISGPRK</sequence>
<dbReference type="AlphaFoldDB" id="G2XVF7"/>
<organism evidence="2 3">
    <name type="scientific">Botryotinia fuckeliana (strain T4)</name>
    <name type="common">Noble rot fungus</name>
    <name type="synonym">Botrytis cinerea</name>
    <dbReference type="NCBI Taxonomy" id="999810"/>
    <lineage>
        <taxon>Eukaryota</taxon>
        <taxon>Fungi</taxon>
        <taxon>Dikarya</taxon>
        <taxon>Ascomycota</taxon>
        <taxon>Pezizomycotina</taxon>
        <taxon>Leotiomycetes</taxon>
        <taxon>Helotiales</taxon>
        <taxon>Sclerotiniaceae</taxon>
        <taxon>Botrytis</taxon>
    </lineage>
</organism>
<dbReference type="Proteomes" id="UP000008177">
    <property type="component" value="Unplaced contigs"/>
</dbReference>
<protein>
    <submittedName>
        <fullName evidence="2">Uncharacterized protein</fullName>
    </submittedName>
</protein>
<keyword evidence="1" id="KW-0812">Transmembrane</keyword>
<reference evidence="3" key="1">
    <citation type="journal article" date="2011" name="PLoS Genet.">
        <title>Genomic analysis of the necrotrophic fungal pathogens Sclerotinia sclerotiorum and Botrytis cinerea.</title>
        <authorList>
            <person name="Amselem J."/>
            <person name="Cuomo C.A."/>
            <person name="van Kan J.A."/>
            <person name="Viaud M."/>
            <person name="Benito E.P."/>
            <person name="Couloux A."/>
            <person name="Coutinho P.M."/>
            <person name="de Vries R.P."/>
            <person name="Dyer P.S."/>
            <person name="Fillinger S."/>
            <person name="Fournier E."/>
            <person name="Gout L."/>
            <person name="Hahn M."/>
            <person name="Kohn L."/>
            <person name="Lapalu N."/>
            <person name="Plummer K.M."/>
            <person name="Pradier J.M."/>
            <person name="Quevillon E."/>
            <person name="Sharon A."/>
            <person name="Simon A."/>
            <person name="ten Have A."/>
            <person name="Tudzynski B."/>
            <person name="Tudzynski P."/>
            <person name="Wincker P."/>
            <person name="Andrew M."/>
            <person name="Anthouard V."/>
            <person name="Beever R.E."/>
            <person name="Beffa R."/>
            <person name="Benoit I."/>
            <person name="Bouzid O."/>
            <person name="Brault B."/>
            <person name="Chen Z."/>
            <person name="Choquer M."/>
            <person name="Collemare J."/>
            <person name="Cotton P."/>
            <person name="Danchin E.G."/>
            <person name="Da Silva C."/>
            <person name="Gautier A."/>
            <person name="Giraud C."/>
            <person name="Giraud T."/>
            <person name="Gonzalez C."/>
            <person name="Grossetete S."/>
            <person name="Guldener U."/>
            <person name="Henrissat B."/>
            <person name="Howlett B.J."/>
            <person name="Kodira C."/>
            <person name="Kretschmer M."/>
            <person name="Lappartient A."/>
            <person name="Leroch M."/>
            <person name="Levis C."/>
            <person name="Mauceli E."/>
            <person name="Neuveglise C."/>
            <person name="Oeser B."/>
            <person name="Pearson M."/>
            <person name="Poulain J."/>
            <person name="Poussereau N."/>
            <person name="Quesneville H."/>
            <person name="Rascle C."/>
            <person name="Schumacher J."/>
            <person name="Segurens B."/>
            <person name="Sexton A."/>
            <person name="Silva E."/>
            <person name="Sirven C."/>
            <person name="Soanes D.M."/>
            <person name="Talbot N.J."/>
            <person name="Templeton M."/>
            <person name="Yandava C."/>
            <person name="Yarden O."/>
            <person name="Zeng Q."/>
            <person name="Rollins J.A."/>
            <person name="Lebrun M.H."/>
            <person name="Dickman M."/>
        </authorList>
    </citation>
    <scope>NUCLEOTIDE SEQUENCE [LARGE SCALE GENOMIC DNA]</scope>
    <source>
        <strain evidence="3">T4</strain>
    </source>
</reference>
<gene>
    <name evidence="2" type="ORF">BofuT4_P053780.1</name>
</gene>
<keyword evidence="1" id="KW-1133">Transmembrane helix</keyword>
<evidence type="ECO:0000313" key="3">
    <source>
        <dbReference type="Proteomes" id="UP000008177"/>
    </source>
</evidence>
<evidence type="ECO:0000313" key="2">
    <source>
        <dbReference type="EMBL" id="CCD44477.1"/>
    </source>
</evidence>
<proteinExistence type="predicted"/>
<evidence type="ECO:0000256" key="1">
    <source>
        <dbReference type="SAM" id="Phobius"/>
    </source>
</evidence>
<dbReference type="InParanoid" id="G2XVF7"/>
<feature type="transmembrane region" description="Helical" evidence="1">
    <location>
        <begin position="99"/>
        <end position="119"/>
    </location>
</feature>
<dbReference type="EMBL" id="FQ790271">
    <property type="protein sequence ID" value="CCD44477.1"/>
    <property type="molecule type" value="Genomic_DNA"/>
</dbReference>
<accession>G2XVF7</accession>
<keyword evidence="1" id="KW-0472">Membrane</keyword>